<evidence type="ECO:0000256" key="4">
    <source>
        <dbReference type="PROSITE-ProRule" id="PRU00134"/>
    </source>
</evidence>
<name>A0AAD7N586_9AGAR</name>
<dbReference type="AlphaFoldDB" id="A0AAD7N586"/>
<evidence type="ECO:0000259" key="5">
    <source>
        <dbReference type="PROSITE" id="PS50865"/>
    </source>
</evidence>
<keyword evidence="2 4" id="KW-0863">Zinc-finger</keyword>
<feature type="domain" description="MYND-type" evidence="5">
    <location>
        <begin position="45"/>
        <end position="87"/>
    </location>
</feature>
<dbReference type="InterPro" id="IPR002893">
    <property type="entry name" value="Znf_MYND"/>
</dbReference>
<dbReference type="GO" id="GO:0008270">
    <property type="term" value="F:zinc ion binding"/>
    <property type="evidence" value="ECO:0007669"/>
    <property type="project" value="UniProtKB-KW"/>
</dbReference>
<keyword evidence="1" id="KW-0479">Metal-binding</keyword>
<organism evidence="6 7">
    <name type="scientific">Mycena metata</name>
    <dbReference type="NCBI Taxonomy" id="1033252"/>
    <lineage>
        <taxon>Eukaryota</taxon>
        <taxon>Fungi</taxon>
        <taxon>Dikarya</taxon>
        <taxon>Basidiomycota</taxon>
        <taxon>Agaricomycotina</taxon>
        <taxon>Agaricomycetes</taxon>
        <taxon>Agaricomycetidae</taxon>
        <taxon>Agaricales</taxon>
        <taxon>Marasmiineae</taxon>
        <taxon>Mycenaceae</taxon>
        <taxon>Mycena</taxon>
    </lineage>
</organism>
<dbReference type="EMBL" id="JARKIB010000081">
    <property type="protein sequence ID" value="KAJ7746043.1"/>
    <property type="molecule type" value="Genomic_DNA"/>
</dbReference>
<evidence type="ECO:0000256" key="3">
    <source>
        <dbReference type="ARBA" id="ARBA00022833"/>
    </source>
</evidence>
<evidence type="ECO:0000313" key="7">
    <source>
        <dbReference type="Proteomes" id="UP001215598"/>
    </source>
</evidence>
<protein>
    <recommendedName>
        <fullName evidence="5">MYND-type domain-containing protein</fullName>
    </recommendedName>
</protein>
<gene>
    <name evidence="6" type="ORF">B0H16DRAFT_1557570</name>
</gene>
<dbReference type="Pfam" id="PF01753">
    <property type="entry name" value="zf-MYND"/>
    <property type="match status" value="1"/>
</dbReference>
<keyword evidence="3" id="KW-0862">Zinc</keyword>
<keyword evidence="7" id="KW-1185">Reference proteome</keyword>
<dbReference type="Pfam" id="PF26632">
    <property type="entry name" value="DUF8205"/>
    <property type="match status" value="2"/>
</dbReference>
<dbReference type="PROSITE" id="PS50865">
    <property type="entry name" value="ZF_MYND_2"/>
    <property type="match status" value="1"/>
</dbReference>
<proteinExistence type="predicted"/>
<dbReference type="Gene3D" id="6.10.140.2220">
    <property type="match status" value="1"/>
</dbReference>
<evidence type="ECO:0000256" key="2">
    <source>
        <dbReference type="ARBA" id="ARBA00022771"/>
    </source>
</evidence>
<reference evidence="6" key="1">
    <citation type="submission" date="2023-03" db="EMBL/GenBank/DDBJ databases">
        <title>Massive genome expansion in bonnet fungi (Mycena s.s.) driven by repeated elements and novel gene families across ecological guilds.</title>
        <authorList>
            <consortium name="Lawrence Berkeley National Laboratory"/>
            <person name="Harder C.B."/>
            <person name="Miyauchi S."/>
            <person name="Viragh M."/>
            <person name="Kuo A."/>
            <person name="Thoen E."/>
            <person name="Andreopoulos B."/>
            <person name="Lu D."/>
            <person name="Skrede I."/>
            <person name="Drula E."/>
            <person name="Henrissat B."/>
            <person name="Morin E."/>
            <person name="Kohler A."/>
            <person name="Barry K."/>
            <person name="LaButti K."/>
            <person name="Morin E."/>
            <person name="Salamov A."/>
            <person name="Lipzen A."/>
            <person name="Mereny Z."/>
            <person name="Hegedus B."/>
            <person name="Baldrian P."/>
            <person name="Stursova M."/>
            <person name="Weitz H."/>
            <person name="Taylor A."/>
            <person name="Grigoriev I.V."/>
            <person name="Nagy L.G."/>
            <person name="Martin F."/>
            <person name="Kauserud H."/>
        </authorList>
    </citation>
    <scope>NUCLEOTIDE SEQUENCE</scope>
    <source>
        <strain evidence="6">CBHHK182m</strain>
    </source>
</reference>
<dbReference type="InterPro" id="IPR058518">
    <property type="entry name" value="DUF8205"/>
</dbReference>
<accession>A0AAD7N586</accession>
<dbReference type="SUPFAM" id="SSF144232">
    <property type="entry name" value="HIT/MYND zinc finger-like"/>
    <property type="match status" value="1"/>
</dbReference>
<comment type="caution">
    <text evidence="6">The sequence shown here is derived from an EMBL/GenBank/DDBJ whole genome shotgun (WGS) entry which is preliminary data.</text>
</comment>
<sequence length="355" mass="39886">MSAPDAPKQIQFVHSIHPDNAAYFNSLAPSSKDIRNARSNIHMICTTCRKSEEELGGQLRKCGKCHVVWYCSRECQTLNWARHKPTCGEAGIPKLIRTFMSNRVLQLVLQECFILDLNLLQRARVDEPLFARVDVAVEPSDILDFAEILLGKGPVEKKFPGMLQVNGFTPATSLQTKGLTPQRQEMWRQERARARSEGFSTDPVALVEIAYADSGNSITFPFRIHSAAKKLVKQAVSEGFKMISAVTGETTTVHLPWRHAWSALIFLIAVHDISLISSYRFMNTHIRADKKNQLLLRTEMRPFDIQVIRDAVASSNTVPAMALNEKLAREKIYKSLHQMLVEHRRAVAAGALVGQ</sequence>
<dbReference type="Proteomes" id="UP001215598">
    <property type="component" value="Unassembled WGS sequence"/>
</dbReference>
<evidence type="ECO:0000256" key="1">
    <source>
        <dbReference type="ARBA" id="ARBA00022723"/>
    </source>
</evidence>
<evidence type="ECO:0000313" key="6">
    <source>
        <dbReference type="EMBL" id="KAJ7746043.1"/>
    </source>
</evidence>